<gene>
    <name evidence="2" type="ORF">FDP25_00030</name>
</gene>
<dbReference type="Pfam" id="PF01656">
    <property type="entry name" value="CbiA"/>
    <property type="match status" value="1"/>
</dbReference>
<dbReference type="OrthoDB" id="9804460at2"/>
<dbReference type="PANTHER" id="PTHR13696">
    <property type="entry name" value="P-LOOP CONTAINING NUCLEOSIDE TRIPHOSPHATE HYDROLASE"/>
    <property type="match status" value="1"/>
</dbReference>
<dbReference type="PANTHER" id="PTHR13696:SF96">
    <property type="entry name" value="COBQ_COBB_MIND_PARA NUCLEOTIDE BINDING DOMAIN-CONTAINING PROTEIN"/>
    <property type="match status" value="1"/>
</dbReference>
<evidence type="ECO:0000259" key="1">
    <source>
        <dbReference type="Pfam" id="PF01656"/>
    </source>
</evidence>
<evidence type="ECO:0000313" key="2">
    <source>
        <dbReference type="EMBL" id="MRU13814.1"/>
    </source>
</evidence>
<dbReference type="CDD" id="cd02042">
    <property type="entry name" value="ParAB_family"/>
    <property type="match status" value="1"/>
</dbReference>
<dbReference type="RefSeq" id="WP_154148147.1">
    <property type="nucleotide sequence ID" value="NZ_SZWE01000001.1"/>
</dbReference>
<sequence length="218" mass="23168">MTRKTKVIAVATQKGGAGKSTISIHLAVQAMQSKKDAEVILLDLDPQGSVADWAKLRELEDPIVLQAMPGNLSAYLSQAQEDGADYVVIDTPPHAGGTIDAAIRAADLVVIPIRPGPFDIKAADGTVEILKQAERPGLFVLSQVPAVGPEADDTTSVLQDLYPDVPVAKAQLGQRKAFMQALISGQAITEFDRPGSKAVREIIMLFAEVRGRLKSCSS</sequence>
<feature type="domain" description="CobQ/CobB/MinD/ParA nucleotide binding" evidence="1">
    <location>
        <begin position="8"/>
        <end position="183"/>
    </location>
</feature>
<reference evidence="2 3" key="1">
    <citation type="submission" date="2019-05" db="EMBL/GenBank/DDBJ databases">
        <title>Roseovarius bejariae sp. nov., a moderately halophylic bacterium isolated from a saline soil in Rambla Salada (Murcia).</title>
        <authorList>
            <person name="Castro D.J."/>
            <person name="Gomez-Altuve A."/>
            <person name="Reina J.C."/>
            <person name="Rodriguez M."/>
            <person name="Sampedro I."/>
            <person name="Llamas I."/>
            <person name="Martinez-Checa F."/>
        </authorList>
    </citation>
    <scope>NUCLEOTIDE SEQUENCE [LARGE SCALE GENOMIC DNA]</scope>
    <source>
        <strain evidence="2 3">A21</strain>
    </source>
</reference>
<organism evidence="2 3">
    <name type="scientific">Roseovarius bejariae</name>
    <dbReference type="NCBI Taxonomy" id="2576383"/>
    <lineage>
        <taxon>Bacteria</taxon>
        <taxon>Pseudomonadati</taxon>
        <taxon>Pseudomonadota</taxon>
        <taxon>Alphaproteobacteria</taxon>
        <taxon>Rhodobacterales</taxon>
        <taxon>Roseobacteraceae</taxon>
        <taxon>Roseovarius</taxon>
    </lineage>
</organism>
<protein>
    <submittedName>
        <fullName evidence="2">ATPase</fullName>
    </submittedName>
</protein>
<dbReference type="SUPFAM" id="SSF52540">
    <property type="entry name" value="P-loop containing nucleoside triphosphate hydrolases"/>
    <property type="match status" value="1"/>
</dbReference>
<dbReference type="Proteomes" id="UP000564704">
    <property type="component" value="Unassembled WGS sequence"/>
</dbReference>
<dbReference type="AlphaFoldDB" id="A0A844CUL1"/>
<proteinExistence type="predicted"/>
<dbReference type="InterPro" id="IPR002586">
    <property type="entry name" value="CobQ/CobB/MinD/ParA_Nub-bd_dom"/>
</dbReference>
<evidence type="ECO:0000313" key="3">
    <source>
        <dbReference type="Proteomes" id="UP000564704"/>
    </source>
</evidence>
<dbReference type="InterPro" id="IPR027417">
    <property type="entry name" value="P-loop_NTPase"/>
</dbReference>
<keyword evidence="3" id="KW-1185">Reference proteome</keyword>
<dbReference type="InterPro" id="IPR050678">
    <property type="entry name" value="DNA_Partitioning_ATPase"/>
</dbReference>
<name>A0A844CUL1_9RHOB</name>
<dbReference type="Gene3D" id="3.40.50.300">
    <property type="entry name" value="P-loop containing nucleotide triphosphate hydrolases"/>
    <property type="match status" value="1"/>
</dbReference>
<comment type="caution">
    <text evidence="2">The sequence shown here is derived from an EMBL/GenBank/DDBJ whole genome shotgun (WGS) entry which is preliminary data.</text>
</comment>
<dbReference type="EMBL" id="SZWE01000001">
    <property type="protein sequence ID" value="MRU13814.1"/>
    <property type="molecule type" value="Genomic_DNA"/>
</dbReference>
<dbReference type="PIRSF" id="PIRSF009320">
    <property type="entry name" value="Nuc_binding_HP_1000"/>
    <property type="match status" value="1"/>
</dbReference>
<accession>A0A844CUL1</accession>